<dbReference type="Proteomes" id="UP000784294">
    <property type="component" value="Unassembled WGS sequence"/>
</dbReference>
<dbReference type="AlphaFoldDB" id="A0A3S5AMU7"/>
<proteinExistence type="predicted"/>
<name>A0A3S5AMU7_9PLAT</name>
<gene>
    <name evidence="1" type="ORF">PXEA_LOCUS17497</name>
</gene>
<organism evidence="1 2">
    <name type="scientific">Protopolystoma xenopodis</name>
    <dbReference type="NCBI Taxonomy" id="117903"/>
    <lineage>
        <taxon>Eukaryota</taxon>
        <taxon>Metazoa</taxon>
        <taxon>Spiralia</taxon>
        <taxon>Lophotrochozoa</taxon>
        <taxon>Platyhelminthes</taxon>
        <taxon>Monogenea</taxon>
        <taxon>Polyopisthocotylea</taxon>
        <taxon>Polystomatidea</taxon>
        <taxon>Polystomatidae</taxon>
        <taxon>Protopolystoma</taxon>
    </lineage>
</organism>
<evidence type="ECO:0000313" key="1">
    <source>
        <dbReference type="EMBL" id="VEL24057.1"/>
    </source>
</evidence>
<accession>A0A3S5AMU7</accession>
<protein>
    <submittedName>
        <fullName evidence="1">Uncharacterized protein</fullName>
    </submittedName>
</protein>
<dbReference type="EMBL" id="CAAALY010065576">
    <property type="protein sequence ID" value="VEL24057.1"/>
    <property type="molecule type" value="Genomic_DNA"/>
</dbReference>
<sequence>MARLTEDTEYDAGEASGSYHVYGPTLEIIMHTMDSGKVHSSNSIAYFHLESKSLVKRFLETQLFFALL</sequence>
<evidence type="ECO:0000313" key="2">
    <source>
        <dbReference type="Proteomes" id="UP000784294"/>
    </source>
</evidence>
<keyword evidence="2" id="KW-1185">Reference proteome</keyword>
<reference evidence="1" key="1">
    <citation type="submission" date="2018-11" db="EMBL/GenBank/DDBJ databases">
        <authorList>
            <consortium name="Pathogen Informatics"/>
        </authorList>
    </citation>
    <scope>NUCLEOTIDE SEQUENCE</scope>
</reference>
<comment type="caution">
    <text evidence="1">The sequence shown here is derived from an EMBL/GenBank/DDBJ whole genome shotgun (WGS) entry which is preliminary data.</text>
</comment>